<keyword evidence="8 13" id="KW-0786">Thiamine pyrophosphate</keyword>
<dbReference type="Pfam" id="PF02779">
    <property type="entry name" value="Transket_pyr"/>
    <property type="match status" value="1"/>
</dbReference>
<keyword evidence="18" id="KW-1185">Reference proteome</keyword>
<dbReference type="NCBIfam" id="TIGR00232">
    <property type="entry name" value="tktlase_bact"/>
    <property type="match status" value="1"/>
</dbReference>
<comment type="similarity">
    <text evidence="1">Belongs to the transketolase family.</text>
</comment>
<feature type="binding site" evidence="12">
    <location>
        <position position="277"/>
    </location>
    <ligand>
        <name>substrate</name>
    </ligand>
</feature>
<dbReference type="Gene3D" id="3.40.50.920">
    <property type="match status" value="1"/>
</dbReference>
<feature type="binding site" evidence="12">
    <location>
        <position position="501"/>
    </location>
    <ligand>
        <name>substrate</name>
    </ligand>
</feature>
<feature type="binding site" evidence="12">
    <location>
        <position position="489"/>
    </location>
    <ligand>
        <name>substrate</name>
    </ligand>
</feature>
<dbReference type="InterPro" id="IPR055152">
    <property type="entry name" value="Transketolase-like_C_2"/>
</dbReference>
<evidence type="ECO:0000256" key="8">
    <source>
        <dbReference type="ARBA" id="ARBA00023052"/>
    </source>
</evidence>
<dbReference type="InterPro" id="IPR009014">
    <property type="entry name" value="Transketo_C/PFOR_II"/>
</dbReference>
<dbReference type="FunFam" id="3.40.50.920:FF:000003">
    <property type="entry name" value="Transketolase"/>
    <property type="match status" value="1"/>
</dbReference>
<feature type="site" description="Important for catalytic activity" evidence="15">
    <location>
        <position position="277"/>
    </location>
</feature>
<dbReference type="SMART" id="SM00861">
    <property type="entry name" value="Transket_pyr"/>
    <property type="match status" value="1"/>
</dbReference>
<evidence type="ECO:0000256" key="9">
    <source>
        <dbReference type="ARBA" id="ARBA00049473"/>
    </source>
</evidence>
<feature type="binding site" evidence="12">
    <location>
        <position position="402"/>
    </location>
    <ligand>
        <name>substrate</name>
    </ligand>
</feature>
<dbReference type="GO" id="GO:0000287">
    <property type="term" value="F:magnesium ion binding"/>
    <property type="evidence" value="ECO:0007669"/>
    <property type="project" value="UniProtKB-ARBA"/>
</dbReference>
<evidence type="ECO:0000256" key="7">
    <source>
        <dbReference type="ARBA" id="ARBA00022842"/>
    </source>
</evidence>
<dbReference type="InterPro" id="IPR020826">
    <property type="entry name" value="Transketolase_BS"/>
</dbReference>
<evidence type="ECO:0000256" key="13">
    <source>
        <dbReference type="PIRSR" id="PIRSR605478-3"/>
    </source>
</evidence>
<dbReference type="SUPFAM" id="SSF52922">
    <property type="entry name" value="TK C-terminal domain-like"/>
    <property type="match status" value="1"/>
</dbReference>
<evidence type="ECO:0000256" key="2">
    <source>
        <dbReference type="ARBA" id="ARBA00011738"/>
    </source>
</evidence>
<evidence type="ECO:0000256" key="3">
    <source>
        <dbReference type="ARBA" id="ARBA00013152"/>
    </source>
</evidence>
<dbReference type="PATRIC" id="fig|1684.5.peg.840"/>
<reference evidence="17 18" key="1">
    <citation type="submission" date="2014-12" db="EMBL/GenBank/DDBJ databases">
        <title>Comparative genomics of the lactic acid bacteria isolated from the honey bee gut.</title>
        <authorList>
            <person name="Ellegaard K.M."/>
            <person name="Tamarit D."/>
            <person name="Javelind E."/>
            <person name="Olofsson T."/>
            <person name="Andersson S.G."/>
            <person name="Vasquez A."/>
        </authorList>
    </citation>
    <scope>NUCLEOTIDE SEQUENCE [LARGE SCALE GENOMIC DNA]</scope>
    <source>
        <strain evidence="17 18">Bin7</strain>
    </source>
</reference>
<dbReference type="EMBL" id="JWMF01000007">
    <property type="protein sequence ID" value="KJY50110.1"/>
    <property type="molecule type" value="Genomic_DNA"/>
</dbReference>
<dbReference type="RefSeq" id="WP_045935378.1">
    <property type="nucleotide sequence ID" value="NZ_KQ033885.1"/>
</dbReference>
<dbReference type="PANTHER" id="PTHR43522">
    <property type="entry name" value="TRANSKETOLASE"/>
    <property type="match status" value="1"/>
</dbReference>
<feature type="binding site" evidence="13">
    <location>
        <begin position="120"/>
        <end position="122"/>
    </location>
    <ligand>
        <name>thiamine diphosphate</name>
        <dbReference type="ChEBI" id="CHEBI:58937"/>
    </ligand>
</feature>
<accession>A0A0F4KUN2</accession>
<feature type="binding site" evidence="12">
    <location>
        <position position="549"/>
    </location>
    <ligand>
        <name>substrate</name>
    </ligand>
</feature>
<comment type="subunit">
    <text evidence="2">Homodimer.</text>
</comment>
<evidence type="ECO:0000259" key="16">
    <source>
        <dbReference type="SMART" id="SM00861"/>
    </source>
</evidence>
<evidence type="ECO:0000256" key="4">
    <source>
        <dbReference type="ARBA" id="ARBA00016662"/>
    </source>
</evidence>
<evidence type="ECO:0000256" key="14">
    <source>
        <dbReference type="PIRSR" id="PIRSR605478-4"/>
    </source>
</evidence>
<evidence type="ECO:0000313" key="17">
    <source>
        <dbReference type="EMBL" id="KJY50110.1"/>
    </source>
</evidence>
<feature type="site" description="Important for catalytic activity" evidence="15">
    <location>
        <position position="32"/>
    </location>
</feature>
<organism evidence="17 18">
    <name type="scientific">Bifidobacterium mellis</name>
    <dbReference type="NCBI Taxonomy" id="1293823"/>
    <lineage>
        <taxon>Bacteria</taxon>
        <taxon>Bacillati</taxon>
        <taxon>Actinomycetota</taxon>
        <taxon>Actinomycetes</taxon>
        <taxon>Bifidobacteriales</taxon>
        <taxon>Bifidobacteriaceae</taxon>
        <taxon>Bifidobacterium</taxon>
    </lineage>
</organism>
<feature type="domain" description="Transketolase-like pyrimidine-binding" evidence="16">
    <location>
        <begin position="372"/>
        <end position="554"/>
    </location>
</feature>
<dbReference type="FunFam" id="3.40.50.970:FF:000003">
    <property type="entry name" value="Transketolase"/>
    <property type="match status" value="1"/>
</dbReference>
<feature type="binding site" evidence="12">
    <location>
        <position position="32"/>
    </location>
    <ligand>
        <name>substrate</name>
    </ligand>
</feature>
<evidence type="ECO:0000256" key="5">
    <source>
        <dbReference type="ARBA" id="ARBA00022679"/>
    </source>
</evidence>
<dbReference type="GO" id="GO:0006098">
    <property type="term" value="P:pentose-phosphate shunt"/>
    <property type="evidence" value="ECO:0007669"/>
    <property type="project" value="TreeGrafter"/>
</dbReference>
<dbReference type="GO" id="GO:0004802">
    <property type="term" value="F:transketolase activity"/>
    <property type="evidence" value="ECO:0007669"/>
    <property type="project" value="UniProtKB-UniRule"/>
</dbReference>
<keyword evidence="6 14" id="KW-0479">Metal-binding</keyword>
<evidence type="ECO:0000256" key="11">
    <source>
        <dbReference type="PIRSR" id="PIRSR605478-1"/>
    </source>
</evidence>
<sequence>MADFTWSELDERAVKMAKVLSADAVEKAGSGHPGSPISLAPIAYALYQHFIRHDPNDPDWVGRDRFILSGGHASLTQYVQLYFSGYGLTLDDLKRFRTAGTRTPGHPEYGLTPGIEMTTGPLGQGLASAVGFAYGQRYERGLLDPDAPEGQSPFDHKVWVICGEGDVEEGVSSEASSLAGDQRLGNLTVIFDANHIQIEGDTRIALGEDILKRYQAYGWYTDEFSFIQPDGSYKEDVEGLAAVLEKAEQVTDRPKFIKVDTLMAWPTPGKTNDPSAHGSALGAEAVAGLKKTLGYDPEQSFQIDEEALAHAREVAQRGLAAHKDWDEKYQAWRKANPDKADLYDRIHAGKLPEGFDKALDDLEAGFEPGSKVATRKASGAVINALAPIMPELWGGSADLGGSNNTNINGAVSFAPEADKTVQWPKASKYGRQLHFGVREFGMGAITNGILLGSDTRPYNGTFFQFSDYERPSVRLAALMDIPNLYVWTHDSVALGEDGPTHQPIEHLTAVRAIPQMEVVRPADQYETAEAYRAFFEKDNTHPTAMILTRQGVPTLEGTKAKAREGVRKGAYVLVDTEGQPDVLIMASGSEVQHAVAASKTLAEQGVKARVISVPSLEWFEEQDDEYKEAVLPASVKARVSVEAGLATPWYKYLGSYGKPVSIEQFGLQGSGDENMRDLGITADHVVEAAQASLEEVRRAR</sequence>
<evidence type="ECO:0000256" key="10">
    <source>
        <dbReference type="NCBIfam" id="TIGR00232"/>
    </source>
</evidence>
<proteinExistence type="inferred from homology"/>
<feature type="binding site" evidence="13">
    <location>
        <position position="465"/>
    </location>
    <ligand>
        <name>thiamine diphosphate</name>
        <dbReference type="ChEBI" id="CHEBI:58937"/>
    </ligand>
</feature>
<dbReference type="CDD" id="cd07033">
    <property type="entry name" value="TPP_PYR_DXS_TK_like"/>
    <property type="match status" value="1"/>
</dbReference>
<dbReference type="Proteomes" id="UP000033567">
    <property type="component" value="Unassembled WGS sequence"/>
</dbReference>
<dbReference type="InterPro" id="IPR005475">
    <property type="entry name" value="Transketolase-like_Pyr-bd"/>
</dbReference>
<dbReference type="InterPro" id="IPR029061">
    <property type="entry name" value="THDP-binding"/>
</dbReference>
<dbReference type="Pfam" id="PF22613">
    <property type="entry name" value="Transketolase_C_1"/>
    <property type="match status" value="1"/>
</dbReference>
<keyword evidence="7 14" id="KW-0460">Magnesium</keyword>
<evidence type="ECO:0000313" key="18">
    <source>
        <dbReference type="Proteomes" id="UP000033567"/>
    </source>
</evidence>
<comment type="cofactor">
    <cofactor evidence="14">
        <name>Mg(2+)</name>
        <dbReference type="ChEBI" id="CHEBI:18420"/>
    </cofactor>
    <text evidence="14">Binds 1 Mg(2+) ion per subunit. Can also utilize other divalent metal cations, such as Ca(2+), Mn(2+) and Co(2+).</text>
</comment>
<feature type="binding site" evidence="14">
    <location>
        <position position="164"/>
    </location>
    <ligand>
        <name>Mg(2+)</name>
        <dbReference type="ChEBI" id="CHEBI:18420"/>
    </ligand>
</feature>
<feature type="binding site" evidence="14">
    <location>
        <position position="194"/>
    </location>
    <ligand>
        <name>Mg(2+)</name>
        <dbReference type="ChEBI" id="CHEBI:18420"/>
    </ligand>
</feature>
<comment type="cofactor">
    <cofactor evidence="13">
        <name>thiamine diphosphate</name>
        <dbReference type="ChEBI" id="CHEBI:58937"/>
    </cofactor>
    <text evidence="13">Binds 1 thiamine pyrophosphate per subunit. During the reaction, the substrate forms a covalent intermediate with the cofactor.</text>
</comment>
<dbReference type="SUPFAM" id="SSF52518">
    <property type="entry name" value="Thiamin diphosphate-binding fold (THDP-binding)"/>
    <property type="match status" value="2"/>
</dbReference>
<protein>
    <recommendedName>
        <fullName evidence="4 10">Transketolase</fullName>
        <ecNumber evidence="3 10">2.2.1.1</ecNumber>
    </recommendedName>
</protein>
<dbReference type="InterPro" id="IPR033247">
    <property type="entry name" value="Transketolase_fam"/>
</dbReference>
<evidence type="ECO:0000256" key="1">
    <source>
        <dbReference type="ARBA" id="ARBA00007131"/>
    </source>
</evidence>
<evidence type="ECO:0000256" key="6">
    <source>
        <dbReference type="ARBA" id="ARBA00022723"/>
    </source>
</evidence>
<dbReference type="AlphaFoldDB" id="A0A0F4KUN2"/>
<keyword evidence="5" id="KW-0808">Transferase</keyword>
<dbReference type="EC" id="2.2.1.1" evidence="3 10"/>
<comment type="caution">
    <text evidence="17">The sequence shown here is derived from an EMBL/GenBank/DDBJ whole genome shotgun (WGS) entry which is preliminary data.</text>
</comment>
<dbReference type="PROSITE" id="PS00802">
    <property type="entry name" value="TRANSKETOLASE_2"/>
    <property type="match status" value="1"/>
</dbReference>
<feature type="binding site" evidence="13">
    <location>
        <position position="194"/>
    </location>
    <ligand>
        <name>thiamine diphosphate</name>
        <dbReference type="ChEBI" id="CHEBI:58937"/>
    </ligand>
</feature>
<evidence type="ECO:0000256" key="15">
    <source>
        <dbReference type="PIRSR" id="PIRSR605478-5"/>
    </source>
</evidence>
<feature type="binding site" evidence="12">
    <location>
        <position position="375"/>
    </location>
    <ligand>
        <name>substrate</name>
    </ligand>
</feature>
<feature type="binding site" evidence="14">
    <location>
        <position position="196"/>
    </location>
    <ligand>
        <name>Mg(2+)</name>
        <dbReference type="ChEBI" id="CHEBI:18420"/>
    </ligand>
</feature>
<feature type="binding site" evidence="13">
    <location>
        <position position="277"/>
    </location>
    <ligand>
        <name>thiamine diphosphate</name>
        <dbReference type="ChEBI" id="CHEBI:58937"/>
    </ligand>
</feature>
<dbReference type="GO" id="GO:0005829">
    <property type="term" value="C:cytosol"/>
    <property type="evidence" value="ECO:0007669"/>
    <property type="project" value="TreeGrafter"/>
</dbReference>
<feature type="binding site" evidence="13">
    <location>
        <position position="165"/>
    </location>
    <ligand>
        <name>thiamine diphosphate</name>
        <dbReference type="ChEBI" id="CHEBI:58937"/>
    </ligand>
</feature>
<dbReference type="PANTHER" id="PTHR43522:SF2">
    <property type="entry name" value="TRANSKETOLASE 1-RELATED"/>
    <property type="match status" value="1"/>
</dbReference>
<comment type="catalytic activity">
    <reaction evidence="9">
        <text>D-sedoheptulose 7-phosphate + D-glyceraldehyde 3-phosphate = aldehydo-D-ribose 5-phosphate + D-xylulose 5-phosphate</text>
        <dbReference type="Rhea" id="RHEA:10508"/>
        <dbReference type="ChEBI" id="CHEBI:57483"/>
        <dbReference type="ChEBI" id="CHEBI:57737"/>
        <dbReference type="ChEBI" id="CHEBI:58273"/>
        <dbReference type="ChEBI" id="CHEBI:59776"/>
        <dbReference type="EC" id="2.2.1.1"/>
    </reaction>
</comment>
<feature type="binding site" evidence="12">
    <location>
        <position position="497"/>
    </location>
    <ligand>
        <name>substrate</name>
    </ligand>
</feature>
<feature type="active site" description="Proton donor" evidence="11">
    <location>
        <position position="439"/>
    </location>
</feature>
<dbReference type="Pfam" id="PF00456">
    <property type="entry name" value="Transketolase_N"/>
    <property type="match status" value="1"/>
</dbReference>
<dbReference type="InterPro" id="IPR005478">
    <property type="entry name" value="Transketolase_bac-like"/>
</dbReference>
<dbReference type="FunFam" id="3.40.50.970:FF:000004">
    <property type="entry name" value="Transketolase"/>
    <property type="match status" value="1"/>
</dbReference>
<dbReference type="CDD" id="cd02012">
    <property type="entry name" value="TPP_TK"/>
    <property type="match status" value="1"/>
</dbReference>
<name>A0A0F4KUN2_9BIFI</name>
<dbReference type="Gene3D" id="3.40.50.970">
    <property type="match status" value="2"/>
</dbReference>
<feature type="binding site" evidence="13">
    <location>
        <position position="72"/>
    </location>
    <ligand>
        <name>thiamine diphosphate</name>
        <dbReference type="ChEBI" id="CHEBI:58937"/>
    </ligand>
</feature>
<gene>
    <name evidence="17" type="ORF">JF70_07950</name>
</gene>
<evidence type="ECO:0000256" key="12">
    <source>
        <dbReference type="PIRSR" id="PIRSR605478-2"/>
    </source>
</evidence>
<dbReference type="InterPro" id="IPR005474">
    <property type="entry name" value="Transketolase_N"/>
</dbReference>